<protein>
    <recommendedName>
        <fullName evidence="4">Pyruvoyl-dependent arginine decarboxylase AaxB</fullName>
        <ecNumber evidence="3">4.1.1.19</ecNumber>
    </recommendedName>
</protein>
<dbReference type="InterPro" id="IPR002724">
    <property type="entry name" value="Pyruvoyl-dep_arg_deCO2ase"/>
</dbReference>
<evidence type="ECO:0000256" key="7">
    <source>
        <dbReference type="ARBA" id="ARBA00023317"/>
    </source>
</evidence>
<dbReference type="Gene3D" id="3.50.20.10">
    <property type="entry name" value="Pyruvoyl-Dependent Histidine Decarboxylase, subunit B"/>
    <property type="match status" value="1"/>
</dbReference>
<comment type="caution">
    <text evidence="10">The sequence shown here is derived from an EMBL/GenBank/DDBJ whole genome shotgun (WGS) entry which is preliminary data.</text>
</comment>
<gene>
    <name evidence="10" type="ORF">QWJ41_09095</name>
</gene>
<evidence type="ECO:0000256" key="8">
    <source>
        <dbReference type="ARBA" id="ARBA00049309"/>
    </source>
</evidence>
<dbReference type="InterPro" id="IPR016105">
    <property type="entry name" value="Pyr-dep_his/arg-deCO2ase_sand"/>
</dbReference>
<keyword evidence="6" id="KW-0456">Lyase</keyword>
<keyword evidence="11" id="KW-1185">Reference proteome</keyword>
<reference evidence="10" key="1">
    <citation type="submission" date="2023-06" db="EMBL/GenBank/DDBJ databases">
        <title>Genome sequence of Nocardioides sp. SOB44.</title>
        <authorList>
            <person name="Zhang G."/>
        </authorList>
    </citation>
    <scope>NUCLEOTIDE SEQUENCE</scope>
    <source>
        <strain evidence="10">SOB44</strain>
    </source>
</reference>
<evidence type="ECO:0000313" key="11">
    <source>
        <dbReference type="Proteomes" id="UP001168363"/>
    </source>
</evidence>
<organism evidence="10 11">
    <name type="scientific">Nocardioides cremeus</name>
    <dbReference type="NCBI Taxonomy" id="3058044"/>
    <lineage>
        <taxon>Bacteria</taxon>
        <taxon>Bacillati</taxon>
        <taxon>Actinomycetota</taxon>
        <taxon>Actinomycetes</taxon>
        <taxon>Propionibacteriales</taxon>
        <taxon>Nocardioidaceae</taxon>
        <taxon>Nocardioides</taxon>
    </lineage>
</organism>
<comment type="cofactor">
    <cofactor evidence="1">
        <name>pyruvate</name>
        <dbReference type="ChEBI" id="CHEBI:15361"/>
    </cofactor>
</comment>
<dbReference type="EC" id="4.1.1.19" evidence="3"/>
<evidence type="ECO:0000256" key="1">
    <source>
        <dbReference type="ARBA" id="ARBA00001928"/>
    </source>
</evidence>
<evidence type="ECO:0000313" key="10">
    <source>
        <dbReference type="EMBL" id="MDO3395870.1"/>
    </source>
</evidence>
<dbReference type="SFLD" id="SFLDG01170">
    <property type="entry name" value="Pyruvoyl-dependent_arginine_de"/>
    <property type="match status" value="1"/>
</dbReference>
<accession>A0ABT8TPJ8</accession>
<evidence type="ECO:0000256" key="6">
    <source>
        <dbReference type="ARBA" id="ARBA00023239"/>
    </source>
</evidence>
<evidence type="ECO:0000256" key="5">
    <source>
        <dbReference type="ARBA" id="ARBA00022793"/>
    </source>
</evidence>
<dbReference type="EMBL" id="JAULSC010000007">
    <property type="protein sequence ID" value="MDO3395870.1"/>
    <property type="molecule type" value="Genomic_DNA"/>
</dbReference>
<keyword evidence="5" id="KW-0210">Decarboxylase</keyword>
<dbReference type="SUPFAM" id="SSF56271">
    <property type="entry name" value="Pyruvoyl-dependent histidine and arginine decarboxylases"/>
    <property type="match status" value="1"/>
</dbReference>
<dbReference type="InterPro" id="IPR016104">
    <property type="entry name" value="Pyr-dep_his/arg-deCO2ase"/>
</dbReference>
<sequence length="185" mass="19189">MFSEVPLVPAQPLDRSADASAHPAPAGPRITVRTGSGTGRTRLSAFDAALREAGVADLNLITLSSVVPPGSTVVESHEPLEHDHGDRLWCVLASAGAEQHGEVVWAGLGWARDRATGAGVFVEHHSGSEEALRTQITLSLEDLCASRGWDDVESSTVVATAACVDDPVCALAVAAYEVQGWASGA</sequence>
<proteinExistence type="inferred from homology"/>
<dbReference type="PANTHER" id="PTHR40438">
    <property type="entry name" value="PYRUVOYL-DEPENDENT ARGININE DECARBOXYLASE"/>
    <property type="match status" value="1"/>
</dbReference>
<name>A0ABT8TPJ8_9ACTN</name>
<dbReference type="SFLD" id="SFLDS00055">
    <property type="entry name" value="Pyruvoyl-Dependent_Histidine/A"/>
    <property type="match status" value="1"/>
</dbReference>
<evidence type="ECO:0000256" key="9">
    <source>
        <dbReference type="SAM" id="MobiDB-lite"/>
    </source>
</evidence>
<dbReference type="PANTHER" id="PTHR40438:SF1">
    <property type="entry name" value="PYRUVOYL-DEPENDENT ARGININE DECARBOXYLASE"/>
    <property type="match status" value="1"/>
</dbReference>
<dbReference type="Proteomes" id="UP001168363">
    <property type="component" value="Unassembled WGS sequence"/>
</dbReference>
<comment type="similarity">
    <text evidence="2">Belongs to the pyruvoyl-dependent arginine decarboxylase family.</text>
</comment>
<evidence type="ECO:0000256" key="3">
    <source>
        <dbReference type="ARBA" id="ARBA00012426"/>
    </source>
</evidence>
<evidence type="ECO:0000256" key="2">
    <source>
        <dbReference type="ARBA" id="ARBA00008611"/>
    </source>
</evidence>
<feature type="region of interest" description="Disordered" evidence="9">
    <location>
        <begin position="13"/>
        <end position="38"/>
    </location>
</feature>
<dbReference type="Pfam" id="PF01862">
    <property type="entry name" value="PvlArgDC"/>
    <property type="match status" value="1"/>
</dbReference>
<comment type="catalytic activity">
    <reaction evidence="8">
        <text>L-arginine + H(+) = agmatine + CO2</text>
        <dbReference type="Rhea" id="RHEA:17641"/>
        <dbReference type="ChEBI" id="CHEBI:15378"/>
        <dbReference type="ChEBI" id="CHEBI:16526"/>
        <dbReference type="ChEBI" id="CHEBI:32682"/>
        <dbReference type="ChEBI" id="CHEBI:58145"/>
        <dbReference type="EC" id="4.1.1.19"/>
    </reaction>
</comment>
<evidence type="ECO:0000256" key="4">
    <source>
        <dbReference type="ARBA" id="ARBA00014727"/>
    </source>
</evidence>
<dbReference type="RefSeq" id="WP_302707491.1">
    <property type="nucleotide sequence ID" value="NZ_JAULSC010000007.1"/>
</dbReference>
<keyword evidence="7" id="KW-0670">Pyruvate</keyword>